<protein>
    <submittedName>
        <fullName evidence="1">Uncharacterized protein</fullName>
    </submittedName>
</protein>
<name>A0ABS6EG81_9CLOT</name>
<comment type="caution">
    <text evidence="1">The sequence shown here is derived from an EMBL/GenBank/DDBJ whole genome shotgun (WGS) entry which is preliminary data.</text>
</comment>
<evidence type="ECO:0000313" key="1">
    <source>
        <dbReference type="EMBL" id="MBU5483716.1"/>
    </source>
</evidence>
<dbReference type="Proteomes" id="UP000726170">
    <property type="component" value="Unassembled WGS sequence"/>
</dbReference>
<gene>
    <name evidence="1" type="ORF">KQI86_05190</name>
</gene>
<keyword evidence="2" id="KW-1185">Reference proteome</keyword>
<accession>A0ABS6EG81</accession>
<evidence type="ECO:0000313" key="2">
    <source>
        <dbReference type="Proteomes" id="UP000726170"/>
    </source>
</evidence>
<reference evidence="1 2" key="1">
    <citation type="submission" date="2021-06" db="EMBL/GenBank/DDBJ databases">
        <authorList>
            <person name="Sun Q."/>
            <person name="Li D."/>
        </authorList>
    </citation>
    <scope>NUCLEOTIDE SEQUENCE [LARGE SCALE GENOMIC DNA]</scope>
    <source>
        <strain evidence="1 2">MSJ-11</strain>
    </source>
</reference>
<sequence>MKIQEFQGDENGIRQVNYTLDKDKFTIRWKWPKNIDIVYILKIDNIEELSMEHIENKHLKLYTKEEYKEFNGYVETIKEVKQYKFFVFPACEAEEDVMLLKQQDGENEIIVSTGIPNIYYSINHIKSIKSIFSKEKTLQIIINSDVELKSDVLCYVKKKDSHPVNKNDGIQFDFIYNIYPGENVMPEIVIEKDEYIKVFIKDVEKYGNVYNLKQR</sequence>
<proteinExistence type="predicted"/>
<dbReference type="RefSeq" id="WP_216438351.1">
    <property type="nucleotide sequence ID" value="NZ_JAHLQF010000001.1"/>
</dbReference>
<organism evidence="1 2">
    <name type="scientific">Clostridium mobile</name>
    <dbReference type="NCBI Taxonomy" id="2841512"/>
    <lineage>
        <taxon>Bacteria</taxon>
        <taxon>Bacillati</taxon>
        <taxon>Bacillota</taxon>
        <taxon>Clostridia</taxon>
        <taxon>Eubacteriales</taxon>
        <taxon>Clostridiaceae</taxon>
        <taxon>Clostridium</taxon>
    </lineage>
</organism>
<dbReference type="EMBL" id="JAHLQF010000001">
    <property type="protein sequence ID" value="MBU5483716.1"/>
    <property type="molecule type" value="Genomic_DNA"/>
</dbReference>